<dbReference type="Gene3D" id="2.60.120.10">
    <property type="entry name" value="Jelly Rolls"/>
    <property type="match status" value="1"/>
</dbReference>
<dbReference type="InParanoid" id="A0A1Y2LHX0"/>
<protein>
    <recommendedName>
        <fullName evidence="1">Cupin type-2 domain-containing protein</fullName>
    </recommendedName>
</protein>
<proteinExistence type="predicted"/>
<dbReference type="AlphaFoldDB" id="A0A1Y2LHX0"/>
<dbReference type="EMBL" id="KZ107863">
    <property type="protein sequence ID" value="OSS43633.1"/>
    <property type="molecule type" value="Genomic_DNA"/>
</dbReference>
<name>A0A1Y2LHX0_EPING</name>
<evidence type="ECO:0000313" key="3">
    <source>
        <dbReference type="Proteomes" id="UP000193240"/>
    </source>
</evidence>
<dbReference type="PANTHER" id="PTHR36156:SF3">
    <property type="entry name" value="CUPIN 2 CONSERVED BARREL DOMAIN-CONTAINING PROTEIN"/>
    <property type="match status" value="1"/>
</dbReference>
<dbReference type="Pfam" id="PF07883">
    <property type="entry name" value="Cupin_2"/>
    <property type="match status" value="1"/>
</dbReference>
<gene>
    <name evidence="2" type="ORF">B5807_11786</name>
</gene>
<accession>A0A1Y2LHX0</accession>
<dbReference type="InterPro" id="IPR011051">
    <property type="entry name" value="RmlC_Cupin_sf"/>
</dbReference>
<dbReference type="InterPro" id="IPR013096">
    <property type="entry name" value="Cupin_2"/>
</dbReference>
<keyword evidence="3" id="KW-1185">Reference proteome</keyword>
<dbReference type="STRING" id="105696.A0A1Y2LHX0"/>
<organism evidence="2 3">
    <name type="scientific">Epicoccum nigrum</name>
    <name type="common">Soil fungus</name>
    <name type="synonym">Epicoccum purpurascens</name>
    <dbReference type="NCBI Taxonomy" id="105696"/>
    <lineage>
        <taxon>Eukaryota</taxon>
        <taxon>Fungi</taxon>
        <taxon>Dikarya</taxon>
        <taxon>Ascomycota</taxon>
        <taxon>Pezizomycotina</taxon>
        <taxon>Dothideomycetes</taxon>
        <taxon>Pleosporomycetidae</taxon>
        <taxon>Pleosporales</taxon>
        <taxon>Pleosporineae</taxon>
        <taxon>Didymellaceae</taxon>
        <taxon>Epicoccum</taxon>
    </lineage>
</organism>
<sequence>MSDRPVLDNKLPSLKRFVTTHDPATKQAIFSSAVDETIQWKNVPTAAFGLPYVTKGHPVELNGDADIKVYTPFLENAPGLVTSGGTVLRFVDMEPGALSPMHRTVSLDYGVVIEGEVQLVLDSGETRVLKRGDVAIQRGTMHAWKNMSQTNSARMMYVLQESKPIEIEGEALKEDYGTMQGVPASH</sequence>
<feature type="domain" description="Cupin type-2" evidence="1">
    <location>
        <begin position="90"/>
        <end position="158"/>
    </location>
</feature>
<dbReference type="CDD" id="cd02231">
    <property type="entry name" value="cupin_BLL6423-like"/>
    <property type="match status" value="1"/>
</dbReference>
<dbReference type="PANTHER" id="PTHR36156">
    <property type="entry name" value="SLR2101 PROTEIN"/>
    <property type="match status" value="1"/>
</dbReference>
<dbReference type="OMA" id="HAWRNCS"/>
<evidence type="ECO:0000313" key="2">
    <source>
        <dbReference type="EMBL" id="OSS43633.1"/>
    </source>
</evidence>
<dbReference type="Proteomes" id="UP000193240">
    <property type="component" value="Unassembled WGS sequence"/>
</dbReference>
<dbReference type="InterPro" id="IPR014710">
    <property type="entry name" value="RmlC-like_jellyroll"/>
</dbReference>
<evidence type="ECO:0000259" key="1">
    <source>
        <dbReference type="Pfam" id="PF07883"/>
    </source>
</evidence>
<dbReference type="InterPro" id="IPR047142">
    <property type="entry name" value="OryJ/VirC-like"/>
</dbReference>
<dbReference type="SUPFAM" id="SSF51182">
    <property type="entry name" value="RmlC-like cupins"/>
    <property type="match status" value="1"/>
</dbReference>
<reference evidence="2 3" key="1">
    <citation type="journal article" date="2017" name="Genome Announc.">
        <title>Genome sequence of the saprophytic ascomycete Epicoccum nigrum ICMP 19927 strain isolated from New Zealand.</title>
        <authorList>
            <person name="Fokin M."/>
            <person name="Fleetwood D."/>
            <person name="Weir B.S."/>
            <person name="Villas-Boas S.G."/>
        </authorList>
    </citation>
    <scope>NUCLEOTIDE SEQUENCE [LARGE SCALE GENOMIC DNA]</scope>
    <source>
        <strain evidence="2 3">ICMP 19927</strain>
    </source>
</reference>